<dbReference type="RefSeq" id="WP_002636914.1">
    <property type="nucleotide sequence ID" value="NZ_CP012109.1"/>
</dbReference>
<dbReference type="OrthoDB" id="5383097at2"/>
<name>A0A0H4X702_9BACT</name>
<protein>
    <submittedName>
        <fullName evidence="1">Uncharacterized protein</fullName>
    </submittedName>
</protein>
<reference evidence="1 2" key="1">
    <citation type="journal article" date="2016" name="PLoS ONE">
        <title>Complete Genome Sequence and Comparative Genomics of a Novel Myxobacterium Myxococcus hansupus.</title>
        <authorList>
            <person name="Sharma G."/>
            <person name="Narwani T."/>
            <person name="Subramanian S."/>
        </authorList>
    </citation>
    <scope>NUCLEOTIDE SEQUENCE [LARGE SCALE GENOMIC DNA]</scope>
    <source>
        <strain evidence="2">mixupus</strain>
    </source>
</reference>
<dbReference type="KEGG" id="mym:A176_000554"/>
<dbReference type="STRING" id="1297742.A176_000554"/>
<proteinExistence type="predicted"/>
<evidence type="ECO:0000313" key="2">
    <source>
        <dbReference type="Proteomes" id="UP000009026"/>
    </source>
</evidence>
<evidence type="ECO:0000313" key="1">
    <source>
        <dbReference type="EMBL" id="AKQ63642.1"/>
    </source>
</evidence>
<organism evidence="1 2">
    <name type="scientific">Pseudomyxococcus hansupus</name>
    <dbReference type="NCBI Taxonomy" id="1297742"/>
    <lineage>
        <taxon>Bacteria</taxon>
        <taxon>Pseudomonadati</taxon>
        <taxon>Myxococcota</taxon>
        <taxon>Myxococcia</taxon>
        <taxon>Myxococcales</taxon>
        <taxon>Cystobacterineae</taxon>
        <taxon>Myxococcaceae</taxon>
        <taxon>Pseudomyxococcus</taxon>
    </lineage>
</organism>
<dbReference type="Proteomes" id="UP000009026">
    <property type="component" value="Chromosome"/>
</dbReference>
<dbReference type="PATRIC" id="fig|1297742.4.peg.562"/>
<dbReference type="EMBL" id="CP012109">
    <property type="protein sequence ID" value="AKQ63642.1"/>
    <property type="molecule type" value="Genomic_DNA"/>
</dbReference>
<sequence>MKIILSNLAATAALATTAVLLVADGGRRCDHAAQEVIYDVSENTCGEPGVLRVSTPKEDCTLDVEVEERMGLPATGDTSFGRVALAEGSWYLAEYDVVLSLNSDGTTEPREDEEPRHHRVNRTCRPTQEDGVLRLACTAHETSSPEQEVHTCQAVLTPR</sequence>
<keyword evidence="2" id="KW-1185">Reference proteome</keyword>
<dbReference type="AlphaFoldDB" id="A0A0H4X702"/>
<accession>A0A0H4X702</accession>
<gene>
    <name evidence="1" type="ORF">A176_000554</name>
</gene>